<dbReference type="OrthoDB" id="5471332at2"/>
<evidence type="ECO:0000313" key="2">
    <source>
        <dbReference type="Proteomes" id="UP000434052"/>
    </source>
</evidence>
<comment type="caution">
    <text evidence="1">The sequence shown here is derived from an EMBL/GenBank/DDBJ whole genome shotgun (WGS) entry which is preliminary data.</text>
</comment>
<dbReference type="Proteomes" id="UP000434052">
    <property type="component" value="Unassembled WGS sequence"/>
</dbReference>
<reference evidence="1 2" key="1">
    <citation type="submission" date="2018-06" db="EMBL/GenBank/DDBJ databases">
        <title>Complete genome of Desulfovibrio marinus P48SEP.</title>
        <authorList>
            <person name="Crispim J.S."/>
            <person name="Vidigal P.M.P."/>
            <person name="Silva L.C.F."/>
            <person name="Araujo L.C."/>
            <person name="Laguardia C.N."/>
            <person name="Dias R.S."/>
            <person name="Sousa M.P."/>
            <person name="Paula S.O."/>
            <person name="Silva C."/>
        </authorList>
    </citation>
    <scope>NUCLEOTIDE SEQUENCE [LARGE SCALE GENOMIC DNA]</scope>
    <source>
        <strain evidence="1 2">P48SEP</strain>
    </source>
</reference>
<sequence>MSDESACKQCLHEVNWAMVHTDAVTMYLEWGTNNWCDSLRPTVTGSDDDSIYFVVDTWEEPNVVLIIMTKYGSTTLYEHKLPYNLSAQYVHAIGGLNGMHALTPSIITVLEEDLYV</sequence>
<protein>
    <submittedName>
        <fullName evidence="1">Uncharacterized protein</fullName>
    </submittedName>
</protein>
<proteinExistence type="predicted"/>
<name>A0A6P1ZDP0_9BACT</name>
<dbReference type="EMBL" id="QMIF01000194">
    <property type="protein sequence ID" value="TVM27175.1"/>
    <property type="molecule type" value="Genomic_DNA"/>
</dbReference>
<dbReference type="AlphaFoldDB" id="A0A6P1ZDP0"/>
<evidence type="ECO:0000313" key="1">
    <source>
        <dbReference type="EMBL" id="TVM27175.1"/>
    </source>
</evidence>
<organism evidence="1 2">
    <name type="scientific">Oceanidesulfovibrio marinus</name>
    <dbReference type="NCBI Taxonomy" id="370038"/>
    <lineage>
        <taxon>Bacteria</taxon>
        <taxon>Pseudomonadati</taxon>
        <taxon>Thermodesulfobacteriota</taxon>
        <taxon>Desulfovibrionia</taxon>
        <taxon>Desulfovibrionales</taxon>
        <taxon>Desulfovibrionaceae</taxon>
        <taxon>Oceanidesulfovibrio</taxon>
    </lineage>
</organism>
<accession>A0A6P1ZDP0</accession>
<dbReference type="InterPro" id="IPR059223">
    <property type="entry name" value="DVU0772-like"/>
</dbReference>
<dbReference type="NCBIfam" id="NF045682">
    <property type="entry name" value="DVU0772_fam"/>
    <property type="match status" value="1"/>
</dbReference>
<gene>
    <name evidence="1" type="ORF">DQK91_22730</name>
</gene>